<protein>
    <submittedName>
        <fullName evidence="6">Micrococcal nuclease</fullName>
    </submittedName>
</protein>
<organism evidence="6 7">
    <name type="scientific">Candidatus Magasanikbacteria bacterium GW2011_GWC2_37_14</name>
    <dbReference type="NCBI Taxonomy" id="1619046"/>
    <lineage>
        <taxon>Bacteria</taxon>
        <taxon>Candidatus Magasanikiibacteriota</taxon>
    </lineage>
</organism>
<dbReference type="Proteomes" id="UP000034849">
    <property type="component" value="Unassembled WGS sequence"/>
</dbReference>
<dbReference type="SUPFAM" id="SSF50199">
    <property type="entry name" value="Staphylococcal nuclease"/>
    <property type="match status" value="1"/>
</dbReference>
<evidence type="ECO:0000256" key="2">
    <source>
        <dbReference type="ARBA" id="ARBA00022759"/>
    </source>
</evidence>
<dbReference type="PROSITE" id="PS50830">
    <property type="entry name" value="TNASE_3"/>
    <property type="match status" value="1"/>
</dbReference>
<name>A0A0G0GAK9_9BACT</name>
<keyword evidence="3" id="KW-0378">Hydrolase</keyword>
<accession>A0A0G0GAK9</accession>
<keyword evidence="4" id="KW-0472">Membrane</keyword>
<dbReference type="InterPro" id="IPR035437">
    <property type="entry name" value="SNase_OB-fold_sf"/>
</dbReference>
<dbReference type="Gene3D" id="2.40.50.90">
    <property type="match status" value="1"/>
</dbReference>
<keyword evidence="2" id="KW-0255">Endonuclease</keyword>
<dbReference type="EMBL" id="LBSX01000016">
    <property type="protein sequence ID" value="KKQ27022.1"/>
    <property type="molecule type" value="Genomic_DNA"/>
</dbReference>
<evidence type="ECO:0000256" key="1">
    <source>
        <dbReference type="ARBA" id="ARBA00022722"/>
    </source>
</evidence>
<feature type="transmembrane region" description="Helical" evidence="4">
    <location>
        <begin position="6"/>
        <end position="22"/>
    </location>
</feature>
<dbReference type="GO" id="GO:0004519">
    <property type="term" value="F:endonuclease activity"/>
    <property type="evidence" value="ECO:0007669"/>
    <property type="project" value="UniProtKB-KW"/>
</dbReference>
<evidence type="ECO:0000256" key="4">
    <source>
        <dbReference type="SAM" id="Phobius"/>
    </source>
</evidence>
<dbReference type="InterPro" id="IPR016071">
    <property type="entry name" value="Staphylococal_nuclease_OB-fold"/>
</dbReference>
<dbReference type="PANTHER" id="PTHR12302">
    <property type="entry name" value="EBNA2 BINDING PROTEIN P100"/>
    <property type="match status" value="1"/>
</dbReference>
<evidence type="ECO:0000313" key="7">
    <source>
        <dbReference type="Proteomes" id="UP000034849"/>
    </source>
</evidence>
<evidence type="ECO:0000259" key="5">
    <source>
        <dbReference type="PROSITE" id="PS50830"/>
    </source>
</evidence>
<evidence type="ECO:0000256" key="3">
    <source>
        <dbReference type="ARBA" id="ARBA00022801"/>
    </source>
</evidence>
<dbReference type="Pfam" id="PF00565">
    <property type="entry name" value="SNase"/>
    <property type="match status" value="1"/>
</dbReference>
<dbReference type="AlphaFoldDB" id="A0A0G0GAK9"/>
<dbReference type="GO" id="GO:0003676">
    <property type="term" value="F:nucleic acid binding"/>
    <property type="evidence" value="ECO:0007669"/>
    <property type="project" value="InterPro"/>
</dbReference>
<dbReference type="PROSITE" id="PS01123">
    <property type="entry name" value="TNASE_1"/>
    <property type="match status" value="1"/>
</dbReference>
<dbReference type="STRING" id="1619046.US42_C0016G0007"/>
<keyword evidence="4" id="KW-0812">Transmembrane</keyword>
<sequence length="342" mass="38844">MEKLSVFLFLISFISLIVGLISPDKFKKIFKNKEVTRKFILKVFGTASAVLFFSIGVFAGAEQKVNLDFSQPRETNKTEIVTTTELKIEQLTATTTEEVKNTTSENTKPVINEYVPKPIVKQGAVETPEDKITYYAVAGVTDGDTIKINVDGTISSYRLIGMDTPETLDPRKEVQCFGKEASNKAKELLIGKKVRIERELNYGDLDIYGRPLAYIYREDGLFYNKYMIEQGYAHEYTYKKPYKYQVEFKTAQKIAEENLRGLWSPDTCNGNTTQSASTSTTQVNETNQTTNKYYTSSHYKTKYYYPASCPGWKSLSPSYLKSFDSLEALLKVYPSRTLSPEC</sequence>
<keyword evidence="1" id="KW-0540">Nuclease</keyword>
<feature type="transmembrane region" description="Helical" evidence="4">
    <location>
        <begin position="43"/>
        <end position="61"/>
    </location>
</feature>
<proteinExistence type="predicted"/>
<gene>
    <name evidence="6" type="ORF">US42_C0016G0007</name>
</gene>
<keyword evidence="4" id="KW-1133">Transmembrane helix</keyword>
<feature type="domain" description="TNase-like" evidence="5">
    <location>
        <begin position="131"/>
        <end position="265"/>
    </location>
</feature>
<dbReference type="SMART" id="SM00318">
    <property type="entry name" value="SNc"/>
    <property type="match status" value="1"/>
</dbReference>
<dbReference type="GO" id="GO:0016787">
    <property type="term" value="F:hydrolase activity"/>
    <property type="evidence" value="ECO:0007669"/>
    <property type="project" value="UniProtKB-KW"/>
</dbReference>
<evidence type="ECO:0000313" key="6">
    <source>
        <dbReference type="EMBL" id="KKQ27022.1"/>
    </source>
</evidence>
<comment type="caution">
    <text evidence="6">The sequence shown here is derived from an EMBL/GenBank/DDBJ whole genome shotgun (WGS) entry which is preliminary data.</text>
</comment>
<dbReference type="InterPro" id="IPR002071">
    <property type="entry name" value="Thermonucl_AS"/>
</dbReference>
<dbReference type="PANTHER" id="PTHR12302:SF3">
    <property type="entry name" value="SERINE_THREONINE-PROTEIN KINASE 31"/>
    <property type="match status" value="1"/>
</dbReference>
<reference evidence="6 7" key="1">
    <citation type="journal article" date="2015" name="Nature">
        <title>rRNA introns, odd ribosomes, and small enigmatic genomes across a large radiation of phyla.</title>
        <authorList>
            <person name="Brown C.T."/>
            <person name="Hug L.A."/>
            <person name="Thomas B.C."/>
            <person name="Sharon I."/>
            <person name="Castelle C.J."/>
            <person name="Singh A."/>
            <person name="Wilkins M.J."/>
            <person name="Williams K.H."/>
            <person name="Banfield J.F."/>
        </authorList>
    </citation>
    <scope>NUCLEOTIDE SEQUENCE [LARGE SCALE GENOMIC DNA]</scope>
</reference>